<dbReference type="RefSeq" id="WP_344783003.1">
    <property type="nucleotide sequence ID" value="NZ_BAABAF010000007.1"/>
</dbReference>
<evidence type="ECO:0000313" key="3">
    <source>
        <dbReference type="EMBL" id="GAA3767048.1"/>
    </source>
</evidence>
<dbReference type="Proteomes" id="UP001500540">
    <property type="component" value="Unassembled WGS sequence"/>
</dbReference>
<dbReference type="Gene3D" id="3.90.180.10">
    <property type="entry name" value="Medium-chain alcohol dehydrogenases, catalytic domain"/>
    <property type="match status" value="1"/>
</dbReference>
<dbReference type="Pfam" id="PF08240">
    <property type="entry name" value="ADH_N"/>
    <property type="match status" value="1"/>
</dbReference>
<dbReference type="Gene3D" id="3.40.50.720">
    <property type="entry name" value="NAD(P)-binding Rossmann-like Domain"/>
    <property type="match status" value="1"/>
</dbReference>
<dbReference type="Pfam" id="PF13602">
    <property type="entry name" value="ADH_zinc_N_2"/>
    <property type="match status" value="1"/>
</dbReference>
<dbReference type="InterPro" id="IPR051603">
    <property type="entry name" value="Zinc-ADH_QOR/CCCR"/>
</dbReference>
<evidence type="ECO:0000259" key="2">
    <source>
        <dbReference type="SMART" id="SM00829"/>
    </source>
</evidence>
<keyword evidence="1" id="KW-0521">NADP</keyword>
<evidence type="ECO:0000256" key="1">
    <source>
        <dbReference type="ARBA" id="ARBA00022857"/>
    </source>
</evidence>
<gene>
    <name evidence="3" type="ORF">GCM10022240_19300</name>
</gene>
<dbReference type="PANTHER" id="PTHR44154">
    <property type="entry name" value="QUINONE OXIDOREDUCTASE"/>
    <property type="match status" value="1"/>
</dbReference>
<name>A0ABP7GN20_9MICO</name>
<comment type="caution">
    <text evidence="3">The sequence shown here is derived from an EMBL/GenBank/DDBJ whole genome shotgun (WGS) entry which is preliminary data.</text>
</comment>
<dbReference type="SUPFAM" id="SSF51735">
    <property type="entry name" value="NAD(P)-binding Rossmann-fold domains"/>
    <property type="match status" value="1"/>
</dbReference>
<dbReference type="InterPro" id="IPR036291">
    <property type="entry name" value="NAD(P)-bd_dom_sf"/>
</dbReference>
<dbReference type="CDD" id="cd05289">
    <property type="entry name" value="MDR_like_2"/>
    <property type="match status" value="1"/>
</dbReference>
<keyword evidence="4" id="KW-1185">Reference proteome</keyword>
<sequence length="313" mass="31758">MAHVIEYTEFGGPDVLTLREVASPAPGPGEVTVAVAAAGVNPLDAKLRSGSRPSGPITAPRRVGRDAAGRVTAVGAGVADLRAGDEVIVFDSLGAYASELTVPAAHVQPRPPQVSAAEGAALGVPAGTAYQTLRALGVRPGDTLLVHGGSGAVGQAVVQFAVLWGIAVIATASPRRHERLRRLGAIPIAYGTGLEDRVRRAAPAGVHGVIDIAGTDEAIDVSLHLVPDRGRIITLVRGKDAASLGIRAFLGGSPDPLPPRAVALRAEAMPVTLALMAAGRFSVELGPSFPLAEAAEAHRVLAAGVDGKITLTP</sequence>
<reference evidence="4" key="1">
    <citation type="journal article" date="2019" name="Int. J. Syst. Evol. Microbiol.">
        <title>The Global Catalogue of Microorganisms (GCM) 10K type strain sequencing project: providing services to taxonomists for standard genome sequencing and annotation.</title>
        <authorList>
            <consortium name="The Broad Institute Genomics Platform"/>
            <consortium name="The Broad Institute Genome Sequencing Center for Infectious Disease"/>
            <person name="Wu L."/>
            <person name="Ma J."/>
        </authorList>
    </citation>
    <scope>NUCLEOTIDE SEQUENCE [LARGE SCALE GENOMIC DNA]</scope>
    <source>
        <strain evidence="4">JCM 16950</strain>
    </source>
</reference>
<dbReference type="EMBL" id="BAABAF010000007">
    <property type="protein sequence ID" value="GAA3767048.1"/>
    <property type="molecule type" value="Genomic_DNA"/>
</dbReference>
<accession>A0ABP7GN20</accession>
<dbReference type="PANTHER" id="PTHR44154:SF1">
    <property type="entry name" value="QUINONE OXIDOREDUCTASE"/>
    <property type="match status" value="1"/>
</dbReference>
<organism evidence="3 4">
    <name type="scientific">Microbacterium kribbense</name>
    <dbReference type="NCBI Taxonomy" id="433645"/>
    <lineage>
        <taxon>Bacteria</taxon>
        <taxon>Bacillati</taxon>
        <taxon>Actinomycetota</taxon>
        <taxon>Actinomycetes</taxon>
        <taxon>Micrococcales</taxon>
        <taxon>Microbacteriaceae</taxon>
        <taxon>Microbacterium</taxon>
    </lineage>
</organism>
<evidence type="ECO:0000313" key="4">
    <source>
        <dbReference type="Proteomes" id="UP001500540"/>
    </source>
</evidence>
<feature type="domain" description="Enoyl reductase (ER)" evidence="2">
    <location>
        <begin position="11"/>
        <end position="311"/>
    </location>
</feature>
<protein>
    <submittedName>
        <fullName evidence="3">NADP-dependent oxidoreductase</fullName>
    </submittedName>
</protein>
<dbReference type="InterPro" id="IPR011032">
    <property type="entry name" value="GroES-like_sf"/>
</dbReference>
<dbReference type="InterPro" id="IPR020843">
    <property type="entry name" value="ER"/>
</dbReference>
<proteinExistence type="predicted"/>
<dbReference type="InterPro" id="IPR013154">
    <property type="entry name" value="ADH-like_N"/>
</dbReference>
<dbReference type="SMART" id="SM00829">
    <property type="entry name" value="PKS_ER"/>
    <property type="match status" value="1"/>
</dbReference>
<dbReference type="SUPFAM" id="SSF50129">
    <property type="entry name" value="GroES-like"/>
    <property type="match status" value="1"/>
</dbReference>